<gene>
    <name evidence="2" type="ORF">VSH64_12495</name>
</gene>
<dbReference type="PANTHER" id="PTHR43319">
    <property type="entry name" value="BETA-LACTAMASE-RELATED"/>
    <property type="match status" value="1"/>
</dbReference>
<evidence type="ECO:0000313" key="2">
    <source>
        <dbReference type="EMBL" id="WSE32926.1"/>
    </source>
</evidence>
<reference evidence="2 3" key="1">
    <citation type="journal article" date="2015" name="Int. J. Syst. Evol. Microbiol.">
        <title>Amycolatopsis rhabdoformis sp. nov., an actinomycete isolated from a tropical forest soil.</title>
        <authorList>
            <person name="Souza W.R."/>
            <person name="Silva R.E."/>
            <person name="Goodfellow M."/>
            <person name="Busarakam K."/>
            <person name="Figueiro F.S."/>
            <person name="Ferreira D."/>
            <person name="Rodrigues-Filho E."/>
            <person name="Moraes L.A.B."/>
            <person name="Zucchi T.D."/>
        </authorList>
    </citation>
    <scope>NUCLEOTIDE SEQUENCE [LARGE SCALE GENOMIC DNA]</scope>
    <source>
        <strain evidence="2 3">NCIMB 14900</strain>
    </source>
</reference>
<evidence type="ECO:0000259" key="1">
    <source>
        <dbReference type="Pfam" id="PF00144"/>
    </source>
</evidence>
<dbReference type="InterPro" id="IPR001466">
    <property type="entry name" value="Beta-lactam-related"/>
</dbReference>
<dbReference type="RefSeq" id="WP_326835733.1">
    <property type="nucleotide sequence ID" value="NZ_CP142149.1"/>
</dbReference>
<sequence>MTVRGEVRPGFEAVREAFGQVAAETSGGVGFSVFRRGEPVVSLCAGSASAGVAWTPDTRVVLFSGTKGIVATLVAMLTARGQLGPGERVARYWPEFAAAGKADVTVAQVLSHTVGLPYVDADVALTDNAGSALALATQHPLWTPGKRVAYHALTYGYLVTELIRRVTGQGVGALLHELLAAPHGLDLTLGTPPSVPVATLRRAPGYRISTFLQDDDRRRVVERMYRGLLDSTDTMNSPAYRGAELAAGSGVGTATSMARLYDLLLAGSLVPSPVLTLATRTWSEGIDAINDRPLHFGLGFELADPIGTYGPTGADPGAFGHSGAGGGRHGAWPGRGVSFSFTTNELQAEDVDTRAAVLLAALHEAA</sequence>
<keyword evidence="3" id="KW-1185">Reference proteome</keyword>
<dbReference type="InterPro" id="IPR052907">
    <property type="entry name" value="Beta-lactamase/esterase"/>
</dbReference>
<dbReference type="Proteomes" id="UP001330812">
    <property type="component" value="Chromosome"/>
</dbReference>
<dbReference type="Pfam" id="PF00144">
    <property type="entry name" value="Beta-lactamase"/>
    <property type="match status" value="1"/>
</dbReference>
<dbReference type="PANTHER" id="PTHR43319:SF3">
    <property type="entry name" value="BETA-LACTAMASE-RELATED DOMAIN-CONTAINING PROTEIN"/>
    <property type="match status" value="1"/>
</dbReference>
<dbReference type="InterPro" id="IPR012338">
    <property type="entry name" value="Beta-lactam/transpept-like"/>
</dbReference>
<feature type="domain" description="Beta-lactamase-related" evidence="1">
    <location>
        <begin position="25"/>
        <end position="360"/>
    </location>
</feature>
<dbReference type="SUPFAM" id="SSF56601">
    <property type="entry name" value="beta-lactamase/transpeptidase-like"/>
    <property type="match status" value="1"/>
</dbReference>
<accession>A0ABZ1IEN5</accession>
<dbReference type="GO" id="GO:0016787">
    <property type="term" value="F:hydrolase activity"/>
    <property type="evidence" value="ECO:0007669"/>
    <property type="project" value="UniProtKB-KW"/>
</dbReference>
<evidence type="ECO:0000313" key="3">
    <source>
        <dbReference type="Proteomes" id="UP001330812"/>
    </source>
</evidence>
<dbReference type="EC" id="3.1.1.103" evidence="2"/>
<dbReference type="EMBL" id="CP142149">
    <property type="protein sequence ID" value="WSE32926.1"/>
    <property type="molecule type" value="Genomic_DNA"/>
</dbReference>
<organism evidence="2 3">
    <name type="scientific">Amycolatopsis rhabdoformis</name>
    <dbReference type="NCBI Taxonomy" id="1448059"/>
    <lineage>
        <taxon>Bacteria</taxon>
        <taxon>Bacillati</taxon>
        <taxon>Actinomycetota</taxon>
        <taxon>Actinomycetes</taxon>
        <taxon>Pseudonocardiales</taxon>
        <taxon>Pseudonocardiaceae</taxon>
        <taxon>Amycolatopsis</taxon>
    </lineage>
</organism>
<dbReference type="Gene3D" id="3.40.710.10">
    <property type="entry name" value="DD-peptidase/beta-lactamase superfamily"/>
    <property type="match status" value="1"/>
</dbReference>
<proteinExistence type="predicted"/>
<name>A0ABZ1IEN5_9PSEU</name>
<keyword evidence="2" id="KW-0378">Hydrolase</keyword>
<protein>
    <submittedName>
        <fullName evidence="2">Serine hydrolase domain-containing protein</fullName>
        <ecNumber evidence="2">3.1.1.103</ecNumber>
    </submittedName>
</protein>